<accession>A0A5Q2FD59</accession>
<dbReference type="PANTHER" id="PTHR48100:SF2">
    <property type="entry name" value="CONSERVED PROTEIN"/>
    <property type="match status" value="1"/>
</dbReference>
<dbReference type="InterPro" id="IPR022492">
    <property type="entry name" value="Phosphomutase_MSMEG4193_put"/>
</dbReference>
<dbReference type="NCBIfam" id="TIGR03848">
    <property type="entry name" value="MSMEG_4193"/>
    <property type="match status" value="1"/>
</dbReference>
<dbReference type="RefSeq" id="WP_153573411.1">
    <property type="nucleotide sequence ID" value="NZ_CP045725.1"/>
</dbReference>
<evidence type="ECO:0000313" key="1">
    <source>
        <dbReference type="EMBL" id="QGF24882.1"/>
    </source>
</evidence>
<dbReference type="GO" id="GO:0005737">
    <property type="term" value="C:cytoplasm"/>
    <property type="evidence" value="ECO:0007669"/>
    <property type="project" value="TreeGrafter"/>
</dbReference>
<dbReference type="EMBL" id="CP045725">
    <property type="protein sequence ID" value="QGF24882.1"/>
    <property type="molecule type" value="Genomic_DNA"/>
</dbReference>
<dbReference type="Proteomes" id="UP000386847">
    <property type="component" value="Chromosome"/>
</dbReference>
<dbReference type="CDD" id="cd07067">
    <property type="entry name" value="HP_PGM_like"/>
    <property type="match status" value="1"/>
</dbReference>
<protein>
    <submittedName>
        <fullName evidence="1">MSMEG_4193 family putative phosphomutase</fullName>
    </submittedName>
</protein>
<dbReference type="InterPro" id="IPR050275">
    <property type="entry name" value="PGM_Phosphatase"/>
</dbReference>
<dbReference type="SUPFAM" id="SSF53254">
    <property type="entry name" value="Phosphoglycerate mutase-like"/>
    <property type="match status" value="1"/>
</dbReference>
<dbReference type="SMART" id="SM00855">
    <property type="entry name" value="PGAM"/>
    <property type="match status" value="1"/>
</dbReference>
<dbReference type="KEGG" id="rain:Rai3103_16055"/>
<dbReference type="AlphaFoldDB" id="A0A5Q2FD59"/>
<organism evidence="1 2">
    <name type="scientific">Raineyella fluvialis</name>
    <dbReference type="NCBI Taxonomy" id="2662261"/>
    <lineage>
        <taxon>Bacteria</taxon>
        <taxon>Bacillati</taxon>
        <taxon>Actinomycetota</taxon>
        <taxon>Actinomycetes</taxon>
        <taxon>Propionibacteriales</taxon>
        <taxon>Propionibacteriaceae</taxon>
        <taxon>Raineyella</taxon>
    </lineage>
</organism>
<name>A0A5Q2FD59_9ACTN</name>
<dbReference type="InterPro" id="IPR029033">
    <property type="entry name" value="His_PPase_superfam"/>
</dbReference>
<sequence>MTILLLVRHGRTTANASGILAGRTPGIRLDATGWEQARAAGQRLSGLTLAAAVSSPMERCLETARALHEVLGEGRPELVVDDALSEVDYGEWSGRALEELAKEELWRTVQAHPSAARFPGGESMVAMAQRAVSAVRARQDTLADEAGAEAVWLAVSHGDIIKAVLADALGLHLDHFQRLVVHPASISVVRYTTARPYVLALNSTAGIVRDLLPEDTGRSLDAVVGGGAGSAT</sequence>
<dbReference type="Pfam" id="PF00300">
    <property type="entry name" value="His_Phos_1"/>
    <property type="match status" value="1"/>
</dbReference>
<gene>
    <name evidence="1" type="ORF">Rai3103_16055</name>
</gene>
<dbReference type="PANTHER" id="PTHR48100">
    <property type="entry name" value="BROAD-SPECIFICITY PHOSPHATASE YOR283W-RELATED"/>
    <property type="match status" value="1"/>
</dbReference>
<evidence type="ECO:0000313" key="2">
    <source>
        <dbReference type="Proteomes" id="UP000386847"/>
    </source>
</evidence>
<proteinExistence type="predicted"/>
<dbReference type="GO" id="GO:0016791">
    <property type="term" value="F:phosphatase activity"/>
    <property type="evidence" value="ECO:0007669"/>
    <property type="project" value="TreeGrafter"/>
</dbReference>
<dbReference type="Gene3D" id="3.40.50.1240">
    <property type="entry name" value="Phosphoglycerate mutase-like"/>
    <property type="match status" value="1"/>
</dbReference>
<keyword evidence="2" id="KW-1185">Reference proteome</keyword>
<reference evidence="1 2" key="1">
    <citation type="submission" date="2019-10" db="EMBL/GenBank/DDBJ databases">
        <title>Genomic analysis of Raineyella sp. CBA3103.</title>
        <authorList>
            <person name="Roh S.W."/>
        </authorList>
    </citation>
    <scope>NUCLEOTIDE SEQUENCE [LARGE SCALE GENOMIC DNA]</scope>
    <source>
        <strain evidence="1 2">CBA3103</strain>
    </source>
</reference>
<dbReference type="InterPro" id="IPR013078">
    <property type="entry name" value="His_Pase_superF_clade-1"/>
</dbReference>